<feature type="region of interest" description="Disordered" evidence="1">
    <location>
        <begin position="756"/>
        <end position="782"/>
    </location>
</feature>
<evidence type="ECO:0000256" key="1">
    <source>
        <dbReference type="SAM" id="MobiDB-lite"/>
    </source>
</evidence>
<evidence type="ECO:0000259" key="2">
    <source>
        <dbReference type="Pfam" id="PF25823"/>
    </source>
</evidence>
<sequence>MAPSLTLPLRVLFTFDSGSYILARSSSAVLVVDAGASGDKRFGAANFKTCLATVARSCPEFFHDQAKDYTVYVLDPSEVDAIQPGSTSRGMAVGMGLMSGALNAPDDDDATATGIIRDFHGKQSLQVVLAFRELLRPAAPGSSSNSANNKSKPATRSNKKQARHRLSHPRPPEASSPVVPVQQPVASTSALQQPASSSDQLQAYALLSLLADSSQSSPNNMLLRAMSSIDASQRSQTCSSSASAPDPHVTLATLLQYIVSSSAQLATPGAPAPSANVQAAATATDAAPGGGQVVVTQSEDVGDDEVVILDKENVNPSAFSRRSSEKEIPSFAASASRSSDKPADNAFADTSTSSRGMKRPFDQFVESQTTENDKRPLFARSLQRSVSAHPMMRHSSPPPARGNANSNVPSTTAASSPPRVRRSYVVPGWARTKTALQPRLSKEAEKAIQEAEQRKRREALDKKRARRKSSKANLRSALLSEAGDQHIDLSSAPPPRRPSDSTKAVEKTSAPGVDLPVFASSDDLDIALPSPSTSKTATPPRTPPRTPTQRRTIRSPLVSLFTPEGGGPFAASWPLSPSTPRRPSSSEKQVVKMEQCDLWEGHDFLSDELEAAPEDDPPSSTLGSSSDISGSPCPRRIMLAPSSPLPPSSPPRWSESPMDDSDADPPSDMGGILDSELGEAYSRSSPLGAFNSLEQSAVSPFDGTGATFDSSADFFDLFTNQEVDANSPAFGEFAQNGLTGLDLSEFWESVKPLMASGEQGSTSKDTAGTDATVKGLDSNVKDQHPVLGDAEAAGMADRVHKLYSGCLV</sequence>
<evidence type="ECO:0000313" key="3">
    <source>
        <dbReference type="EMBL" id="KIY53986.1"/>
    </source>
</evidence>
<feature type="domain" description="Ams2/SPT21 N-terminal" evidence="2">
    <location>
        <begin position="7"/>
        <end position="112"/>
    </location>
</feature>
<name>A0A0D7ARL8_9AGAR</name>
<evidence type="ECO:0000313" key="4">
    <source>
        <dbReference type="Proteomes" id="UP000054144"/>
    </source>
</evidence>
<dbReference type="InterPro" id="IPR057725">
    <property type="entry name" value="Ams2-SPT21_N"/>
</dbReference>
<feature type="compositionally biased region" description="Low complexity" evidence="1">
    <location>
        <begin position="529"/>
        <end position="539"/>
    </location>
</feature>
<reference evidence="3 4" key="1">
    <citation type="journal article" date="2015" name="Fungal Genet. Biol.">
        <title>Evolution of novel wood decay mechanisms in Agaricales revealed by the genome sequences of Fistulina hepatica and Cylindrobasidium torrendii.</title>
        <authorList>
            <person name="Floudas D."/>
            <person name="Held B.W."/>
            <person name="Riley R."/>
            <person name="Nagy L.G."/>
            <person name="Koehler G."/>
            <person name="Ransdell A.S."/>
            <person name="Younus H."/>
            <person name="Chow J."/>
            <person name="Chiniquy J."/>
            <person name="Lipzen A."/>
            <person name="Tritt A."/>
            <person name="Sun H."/>
            <person name="Haridas S."/>
            <person name="LaButti K."/>
            <person name="Ohm R.A."/>
            <person name="Kues U."/>
            <person name="Blanchette R.A."/>
            <person name="Grigoriev I.V."/>
            <person name="Minto R.E."/>
            <person name="Hibbett D.S."/>
        </authorList>
    </citation>
    <scope>NUCLEOTIDE SEQUENCE [LARGE SCALE GENOMIC DNA]</scope>
    <source>
        <strain evidence="3 4">ATCC 64428</strain>
    </source>
</reference>
<accession>A0A0D7ARL8</accession>
<feature type="compositionally biased region" description="Basic and acidic residues" evidence="1">
    <location>
        <begin position="497"/>
        <end position="506"/>
    </location>
</feature>
<feature type="compositionally biased region" description="Basic and acidic residues" evidence="1">
    <location>
        <begin position="440"/>
        <end position="462"/>
    </location>
</feature>
<keyword evidence="4" id="KW-1185">Reference proteome</keyword>
<dbReference type="OrthoDB" id="3199820at2759"/>
<organism evidence="3 4">
    <name type="scientific">Fistulina hepatica ATCC 64428</name>
    <dbReference type="NCBI Taxonomy" id="1128425"/>
    <lineage>
        <taxon>Eukaryota</taxon>
        <taxon>Fungi</taxon>
        <taxon>Dikarya</taxon>
        <taxon>Basidiomycota</taxon>
        <taxon>Agaricomycotina</taxon>
        <taxon>Agaricomycetes</taxon>
        <taxon>Agaricomycetidae</taxon>
        <taxon>Agaricales</taxon>
        <taxon>Fistulinaceae</taxon>
        <taxon>Fistulina</taxon>
    </lineage>
</organism>
<feature type="region of interest" description="Disordered" evidence="1">
    <location>
        <begin position="317"/>
        <end position="360"/>
    </location>
</feature>
<dbReference type="Pfam" id="PF25823">
    <property type="entry name" value="Ams2-SPT21_N"/>
    <property type="match status" value="1"/>
</dbReference>
<proteinExistence type="predicted"/>
<dbReference type="EMBL" id="KN881581">
    <property type="protein sequence ID" value="KIY53986.1"/>
    <property type="molecule type" value="Genomic_DNA"/>
</dbReference>
<gene>
    <name evidence="3" type="ORF">FISHEDRAFT_68358</name>
</gene>
<feature type="compositionally biased region" description="Basic residues" evidence="1">
    <location>
        <begin position="157"/>
        <end position="168"/>
    </location>
</feature>
<protein>
    <recommendedName>
        <fullName evidence="2">Ams2/SPT21 N-terminal domain-containing protein</fullName>
    </recommendedName>
</protein>
<feature type="region of interest" description="Disordered" evidence="1">
    <location>
        <begin position="609"/>
        <end position="674"/>
    </location>
</feature>
<dbReference type="AlphaFoldDB" id="A0A0D7ARL8"/>
<feature type="compositionally biased region" description="Low complexity" evidence="1">
    <location>
        <begin position="618"/>
        <end position="632"/>
    </location>
</feature>
<feature type="region of interest" description="Disordered" evidence="1">
    <location>
        <begin position="138"/>
        <end position="180"/>
    </location>
</feature>
<feature type="region of interest" description="Disordered" evidence="1">
    <location>
        <begin position="385"/>
        <end position="591"/>
    </location>
</feature>
<feature type="compositionally biased region" description="Low complexity" evidence="1">
    <location>
        <begin position="138"/>
        <end position="154"/>
    </location>
</feature>
<dbReference type="Proteomes" id="UP000054144">
    <property type="component" value="Unassembled WGS sequence"/>
</dbReference>
<feature type="compositionally biased region" description="Polar residues" evidence="1">
    <location>
        <begin position="403"/>
        <end position="415"/>
    </location>
</feature>
<feature type="compositionally biased region" description="Low complexity" evidence="1">
    <location>
        <begin position="547"/>
        <end position="556"/>
    </location>
</feature>
<feature type="compositionally biased region" description="Low complexity" evidence="1">
    <location>
        <begin position="572"/>
        <end position="583"/>
    </location>
</feature>